<keyword evidence="2" id="KW-1185">Reference proteome</keyword>
<dbReference type="EMBL" id="AKHW03001351">
    <property type="protein sequence ID" value="KYO42815.1"/>
    <property type="molecule type" value="Genomic_DNA"/>
</dbReference>
<gene>
    <name evidence="1" type="ORF">Y1Q_0016196</name>
</gene>
<sequence length="92" mass="10927">MVGRGKLPKPLRDDYCIHNQDCSWQCGAESWREFMILEYFLQNVESQADTSLHTLLWKWGTIKVWHKGATRKSENILSNNYYHREAFCQTNC</sequence>
<comment type="caution">
    <text evidence="1">The sequence shown here is derived from an EMBL/GenBank/DDBJ whole genome shotgun (WGS) entry which is preliminary data.</text>
</comment>
<dbReference type="AlphaFoldDB" id="A0A151P279"/>
<evidence type="ECO:0000313" key="1">
    <source>
        <dbReference type="EMBL" id="KYO42815.1"/>
    </source>
</evidence>
<organism evidence="1 2">
    <name type="scientific">Alligator mississippiensis</name>
    <name type="common">American alligator</name>
    <dbReference type="NCBI Taxonomy" id="8496"/>
    <lineage>
        <taxon>Eukaryota</taxon>
        <taxon>Metazoa</taxon>
        <taxon>Chordata</taxon>
        <taxon>Craniata</taxon>
        <taxon>Vertebrata</taxon>
        <taxon>Euteleostomi</taxon>
        <taxon>Archelosauria</taxon>
        <taxon>Archosauria</taxon>
        <taxon>Crocodylia</taxon>
        <taxon>Alligatoridae</taxon>
        <taxon>Alligatorinae</taxon>
        <taxon>Alligator</taxon>
    </lineage>
</organism>
<name>A0A151P279_ALLMI</name>
<evidence type="ECO:0000313" key="2">
    <source>
        <dbReference type="Proteomes" id="UP000050525"/>
    </source>
</evidence>
<dbReference type="Proteomes" id="UP000050525">
    <property type="component" value="Unassembled WGS sequence"/>
</dbReference>
<proteinExistence type="predicted"/>
<reference evidence="1 2" key="1">
    <citation type="journal article" date="2012" name="Genome Biol.">
        <title>Sequencing three crocodilian genomes to illuminate the evolution of archosaurs and amniotes.</title>
        <authorList>
            <person name="St John J.A."/>
            <person name="Braun E.L."/>
            <person name="Isberg S.R."/>
            <person name="Miles L.G."/>
            <person name="Chong A.Y."/>
            <person name="Gongora J."/>
            <person name="Dalzell P."/>
            <person name="Moran C."/>
            <person name="Bed'hom B."/>
            <person name="Abzhanov A."/>
            <person name="Burgess S.C."/>
            <person name="Cooksey A.M."/>
            <person name="Castoe T.A."/>
            <person name="Crawford N.G."/>
            <person name="Densmore L.D."/>
            <person name="Drew J.C."/>
            <person name="Edwards S.V."/>
            <person name="Faircloth B.C."/>
            <person name="Fujita M.K."/>
            <person name="Greenwold M.J."/>
            <person name="Hoffmann F.G."/>
            <person name="Howard J.M."/>
            <person name="Iguchi T."/>
            <person name="Janes D.E."/>
            <person name="Khan S.Y."/>
            <person name="Kohno S."/>
            <person name="de Koning A.J."/>
            <person name="Lance S.L."/>
            <person name="McCarthy F.M."/>
            <person name="McCormack J.E."/>
            <person name="Merchant M.E."/>
            <person name="Peterson D.G."/>
            <person name="Pollock D.D."/>
            <person name="Pourmand N."/>
            <person name="Raney B.J."/>
            <person name="Roessler K.A."/>
            <person name="Sanford J.R."/>
            <person name="Sawyer R.H."/>
            <person name="Schmidt C.J."/>
            <person name="Triplett E.W."/>
            <person name="Tuberville T.D."/>
            <person name="Venegas-Anaya M."/>
            <person name="Howard J.T."/>
            <person name="Jarvis E.D."/>
            <person name="Guillette L.J.Jr."/>
            <person name="Glenn T.C."/>
            <person name="Green R.E."/>
            <person name="Ray D.A."/>
        </authorList>
    </citation>
    <scope>NUCLEOTIDE SEQUENCE [LARGE SCALE GENOMIC DNA]</scope>
    <source>
        <strain evidence="1">KSC_2009_1</strain>
    </source>
</reference>
<accession>A0A151P279</accession>
<protein>
    <submittedName>
        <fullName evidence="1">Uncharacterized protein</fullName>
    </submittedName>
</protein>